<dbReference type="KEGG" id="uth:DKZ56_10520"/>
<reference evidence="1 2" key="1">
    <citation type="submission" date="2019-02" db="EMBL/GenBank/DDBJ databases">
        <title>Ureibacillus thermophilus.</title>
        <authorList>
            <person name="Sunny J.S."/>
            <person name="Natarajan A."/>
            <person name="Saleena L.M."/>
        </authorList>
    </citation>
    <scope>NUCLEOTIDE SEQUENCE [LARGE SCALE GENOMIC DNA]</scope>
    <source>
        <strain evidence="1 2">LM102</strain>
    </source>
</reference>
<dbReference type="EMBL" id="CP036528">
    <property type="protein sequence ID" value="QBK26259.1"/>
    <property type="molecule type" value="Genomic_DNA"/>
</dbReference>
<sequence>MYREITVDRSLLYIEQYHIDTFNELAKKYSQFNYLVKEGALNLIDAWIIAFNIWLLLLPDKYHIIHSAGKTLFYSSNFVILTALEENIHINQLKARENRPELLYYIISLQLATGINRWILHVMLKHDLTDMIERNKNRVYFDAHLGTKEEIQIFLENQSRFVKAAVKELNSTNSFDKMIRRSINESHNVYNDYQNKSKEPSTY</sequence>
<dbReference type="RefSeq" id="WP_208649950.1">
    <property type="nucleotide sequence ID" value="NZ_CP036528.1"/>
</dbReference>
<name>A0A4P6USG5_9BACL</name>
<protein>
    <submittedName>
        <fullName evidence="1">Uncharacterized protein</fullName>
    </submittedName>
</protein>
<accession>A0A4P6USG5</accession>
<dbReference type="AlphaFoldDB" id="A0A4P6USG5"/>
<evidence type="ECO:0000313" key="1">
    <source>
        <dbReference type="EMBL" id="QBK26259.1"/>
    </source>
</evidence>
<dbReference type="Proteomes" id="UP000291151">
    <property type="component" value="Chromosome"/>
</dbReference>
<evidence type="ECO:0000313" key="2">
    <source>
        <dbReference type="Proteomes" id="UP000291151"/>
    </source>
</evidence>
<proteinExistence type="predicted"/>
<organism evidence="1 2">
    <name type="scientific">Ureibacillus thermophilus</name>
    <dbReference type="NCBI Taxonomy" id="367743"/>
    <lineage>
        <taxon>Bacteria</taxon>
        <taxon>Bacillati</taxon>
        <taxon>Bacillota</taxon>
        <taxon>Bacilli</taxon>
        <taxon>Bacillales</taxon>
        <taxon>Caryophanaceae</taxon>
        <taxon>Ureibacillus</taxon>
    </lineage>
</organism>
<gene>
    <name evidence="1" type="ORF">DKZ56_10520</name>
</gene>
<keyword evidence="2" id="KW-1185">Reference proteome</keyword>